<protein>
    <submittedName>
        <fullName evidence="6">DNA-binding transcriptional regulator, LysR family</fullName>
    </submittedName>
</protein>
<keyword evidence="2" id="KW-0805">Transcription regulation</keyword>
<dbReference type="RefSeq" id="WP_073162906.1">
    <property type="nucleotide sequence ID" value="NZ_FQUW01000006.1"/>
</dbReference>
<dbReference type="CDD" id="cd08420">
    <property type="entry name" value="PBP2_CysL_like"/>
    <property type="match status" value="1"/>
</dbReference>
<dbReference type="InterPro" id="IPR000847">
    <property type="entry name" value="LysR_HTH_N"/>
</dbReference>
<feature type="domain" description="HTH lysR-type" evidence="5">
    <location>
        <begin position="1"/>
        <end position="58"/>
    </location>
</feature>
<reference evidence="7" key="1">
    <citation type="submission" date="2016-11" db="EMBL/GenBank/DDBJ databases">
        <authorList>
            <person name="Varghese N."/>
            <person name="Submissions S."/>
        </authorList>
    </citation>
    <scope>NUCLEOTIDE SEQUENCE [LARGE SCALE GENOMIC DNA]</scope>
    <source>
        <strain evidence="7">DSM 11792</strain>
    </source>
</reference>
<dbReference type="FunFam" id="1.10.10.10:FF:000001">
    <property type="entry name" value="LysR family transcriptional regulator"/>
    <property type="match status" value="1"/>
</dbReference>
<dbReference type="Gene3D" id="1.10.10.10">
    <property type="entry name" value="Winged helix-like DNA-binding domain superfamily/Winged helix DNA-binding domain"/>
    <property type="match status" value="1"/>
</dbReference>
<evidence type="ECO:0000313" key="7">
    <source>
        <dbReference type="Proteomes" id="UP000184196"/>
    </source>
</evidence>
<dbReference type="Proteomes" id="UP000184196">
    <property type="component" value="Unassembled WGS sequence"/>
</dbReference>
<dbReference type="GO" id="GO:0000976">
    <property type="term" value="F:transcription cis-regulatory region binding"/>
    <property type="evidence" value="ECO:0007669"/>
    <property type="project" value="TreeGrafter"/>
</dbReference>
<dbReference type="AlphaFoldDB" id="A0A1M4UBX2"/>
<evidence type="ECO:0000256" key="1">
    <source>
        <dbReference type="ARBA" id="ARBA00009437"/>
    </source>
</evidence>
<dbReference type="SUPFAM" id="SSF46785">
    <property type="entry name" value="Winged helix' DNA-binding domain"/>
    <property type="match status" value="1"/>
</dbReference>
<dbReference type="InterPro" id="IPR005119">
    <property type="entry name" value="LysR_subst-bd"/>
</dbReference>
<sequence length="305" mass="34071">MNIKQLEAFLLVAELRNFTRTAGQLGMSQPAVSFQIKALEEELGVTLLERNEKKVLLTEAGRLLYPEIKQMVRHYRKIRAMVNELQDLKSGHLLLGATGMPAECLLPIFIGGFREQYPGFRISMQVGNSAAVARWLQDREIDLGILGTATGGEDIEYHPWLEDELIFIVPYWHPWAGNSISLEELTREPLIIRETGSGTRQALEAKLAEHNISVEHFPGLLELGSNQSVVQAVRAGLGTAAVSRRAARDALKTGKVARVTIPGLQIRCCLYLAWPRQVSNGPSTAIFRSFLMDRELCRRLLGEED</sequence>
<name>A0A1M4UBX2_9FIRM</name>
<dbReference type="PROSITE" id="PS50931">
    <property type="entry name" value="HTH_LYSR"/>
    <property type="match status" value="1"/>
</dbReference>
<dbReference type="SUPFAM" id="SSF53850">
    <property type="entry name" value="Periplasmic binding protein-like II"/>
    <property type="match status" value="1"/>
</dbReference>
<evidence type="ECO:0000256" key="4">
    <source>
        <dbReference type="ARBA" id="ARBA00023163"/>
    </source>
</evidence>
<proteinExistence type="inferred from homology"/>
<evidence type="ECO:0000259" key="5">
    <source>
        <dbReference type="PROSITE" id="PS50931"/>
    </source>
</evidence>
<dbReference type="PANTHER" id="PTHR30126:SF39">
    <property type="entry name" value="HTH-TYPE TRANSCRIPTIONAL REGULATOR CYSL"/>
    <property type="match status" value="1"/>
</dbReference>
<organism evidence="6 7">
    <name type="scientific">Desulfofundulus australicus DSM 11792</name>
    <dbReference type="NCBI Taxonomy" id="1121425"/>
    <lineage>
        <taxon>Bacteria</taxon>
        <taxon>Bacillati</taxon>
        <taxon>Bacillota</taxon>
        <taxon>Clostridia</taxon>
        <taxon>Eubacteriales</taxon>
        <taxon>Peptococcaceae</taxon>
        <taxon>Desulfofundulus</taxon>
    </lineage>
</organism>
<evidence type="ECO:0000256" key="3">
    <source>
        <dbReference type="ARBA" id="ARBA00023125"/>
    </source>
</evidence>
<keyword evidence="7" id="KW-1185">Reference proteome</keyword>
<dbReference type="PRINTS" id="PR00039">
    <property type="entry name" value="HTHLYSR"/>
</dbReference>
<accession>A0A1M4UBX2</accession>
<dbReference type="InterPro" id="IPR036390">
    <property type="entry name" value="WH_DNA-bd_sf"/>
</dbReference>
<dbReference type="Gene3D" id="3.40.190.10">
    <property type="entry name" value="Periplasmic binding protein-like II"/>
    <property type="match status" value="2"/>
</dbReference>
<dbReference type="EMBL" id="FQUW01000006">
    <property type="protein sequence ID" value="SHE54215.1"/>
    <property type="molecule type" value="Genomic_DNA"/>
</dbReference>
<evidence type="ECO:0000256" key="2">
    <source>
        <dbReference type="ARBA" id="ARBA00023015"/>
    </source>
</evidence>
<dbReference type="InterPro" id="IPR036388">
    <property type="entry name" value="WH-like_DNA-bd_sf"/>
</dbReference>
<dbReference type="OrthoDB" id="9785745at2"/>
<comment type="similarity">
    <text evidence="1">Belongs to the LysR transcriptional regulatory family.</text>
</comment>
<dbReference type="NCBIfam" id="NF040786">
    <property type="entry name" value="LysR_Sec_metab"/>
    <property type="match status" value="1"/>
</dbReference>
<dbReference type="InterPro" id="IPR047788">
    <property type="entry name" value="LysR-like_Sec_metab"/>
</dbReference>
<gene>
    <name evidence="6" type="ORF">SAMN02745218_00466</name>
</gene>
<evidence type="ECO:0000313" key="6">
    <source>
        <dbReference type="EMBL" id="SHE54215.1"/>
    </source>
</evidence>
<dbReference type="GO" id="GO:0003700">
    <property type="term" value="F:DNA-binding transcription factor activity"/>
    <property type="evidence" value="ECO:0007669"/>
    <property type="project" value="InterPro"/>
</dbReference>
<dbReference type="Pfam" id="PF03466">
    <property type="entry name" value="LysR_substrate"/>
    <property type="match status" value="1"/>
</dbReference>
<dbReference type="PANTHER" id="PTHR30126">
    <property type="entry name" value="HTH-TYPE TRANSCRIPTIONAL REGULATOR"/>
    <property type="match status" value="1"/>
</dbReference>
<keyword evidence="3 6" id="KW-0238">DNA-binding</keyword>
<keyword evidence="4" id="KW-0804">Transcription</keyword>
<dbReference type="Pfam" id="PF00126">
    <property type="entry name" value="HTH_1"/>
    <property type="match status" value="1"/>
</dbReference>